<dbReference type="EMBL" id="JAOANI010000022">
    <property type="protein sequence ID" value="MCT7360171.1"/>
    <property type="molecule type" value="Genomic_DNA"/>
</dbReference>
<evidence type="ECO:0000313" key="4">
    <source>
        <dbReference type="Proteomes" id="UP001147830"/>
    </source>
</evidence>
<protein>
    <submittedName>
        <fullName evidence="3">Ig-like domain-containing protein</fullName>
    </submittedName>
</protein>
<proteinExistence type="predicted"/>
<dbReference type="RefSeq" id="WP_260977014.1">
    <property type="nucleotide sequence ID" value="NZ_JAOANI010000022.1"/>
</dbReference>
<sequence>MFKPTALTTFLLTLLLTACGGDGGGSVVGGTNTDSGSDGTTDTVDNGDGTTSDVTTGTNITNPRLGNGTGTSFALGVLDISDTTLSAGGTTNISATIVDADRSNAKIVSQQYGVEFSSTCSEADPAKASFSRDESITSSGEVSVTYEAKGCSGTDIVSFKLYASTDGTVDKTKVLHSATGTITVQAPEVGAITYVETSAPAISISTIGDPVLPKLSSVTFRVLDRTNNPIGGKEVSFTLTNITGGVNLALNSGITDENGDVKAIVRSGTTHTVTSVRATTLANDGVTSIITSSQPISVTTGIADQDSFAIAADILNPGAFNVSGVEVNVTAYAADQFQNPVADGSIVNFTAESGIIGSSCTTTAGTCSVKWSSSGVRPGQHDAALQRVNETDQQLSTTVFGMTTILAYTQGESGFTDSNNNGLFDADEPFVTFPEAFRDDNFNSVVDMGTNTRPVEFFSDFNNNSTYDAAPTTYQGVMCTDAARGVGHCGSLMNVRSSLRLMQSLADSVRIRYFNATGPNTYTEVVGGPALAASGTFYVVLQDGNGNIPANGATLAVSGDGYKIFSDAGPVRNSVGELDLTGVQGLPSYGAFYRVSYVAETTPVSIEVSATSGDLTVKEQLN</sequence>
<feature type="signal peptide" evidence="2">
    <location>
        <begin position="1"/>
        <end position="20"/>
    </location>
</feature>
<feature type="compositionally biased region" description="Low complexity" evidence="1">
    <location>
        <begin position="29"/>
        <end position="59"/>
    </location>
</feature>
<dbReference type="AlphaFoldDB" id="A0A9X2WGR4"/>
<evidence type="ECO:0000256" key="2">
    <source>
        <dbReference type="SAM" id="SignalP"/>
    </source>
</evidence>
<dbReference type="PROSITE" id="PS51257">
    <property type="entry name" value="PROKAR_LIPOPROTEIN"/>
    <property type="match status" value="1"/>
</dbReference>
<evidence type="ECO:0000256" key="1">
    <source>
        <dbReference type="SAM" id="MobiDB-lite"/>
    </source>
</evidence>
<comment type="caution">
    <text evidence="3">The sequence shown here is derived from an EMBL/GenBank/DDBJ whole genome shotgun (WGS) entry which is preliminary data.</text>
</comment>
<name>A0A9X2WGR4_9GAMM</name>
<keyword evidence="2" id="KW-0732">Signal</keyword>
<feature type="chain" id="PRO_5040875907" evidence="2">
    <location>
        <begin position="21"/>
        <end position="622"/>
    </location>
</feature>
<dbReference type="SUPFAM" id="SSF49373">
    <property type="entry name" value="Invasin/intimin cell-adhesion fragments"/>
    <property type="match status" value="1"/>
</dbReference>
<dbReference type="Proteomes" id="UP001147830">
    <property type="component" value="Unassembled WGS sequence"/>
</dbReference>
<reference evidence="3" key="1">
    <citation type="journal article" date="2022" name="Front. Microbiol.">
        <title>Genome-based taxonomic rearrangement of Oceanobacter-related bacteria including the description of Thalassolituus hydrocarbonoclasticus sp. nov. and Thalassolituus pacificus sp. nov. and emended description of the genus Thalassolituus.</title>
        <authorList>
            <person name="Dong C."/>
            <person name="Wei L."/>
            <person name="Wang J."/>
            <person name="Lai Q."/>
            <person name="Huang Z."/>
            <person name="Shao Z."/>
        </authorList>
    </citation>
    <scope>NUCLEOTIDE SEQUENCE</scope>
    <source>
        <strain evidence="3">59MF3M-4</strain>
    </source>
</reference>
<accession>A0A9X2WGR4</accession>
<evidence type="ECO:0000313" key="3">
    <source>
        <dbReference type="EMBL" id="MCT7360171.1"/>
    </source>
</evidence>
<gene>
    <name evidence="3" type="ORF">NYR02_14205</name>
</gene>
<dbReference type="InterPro" id="IPR013783">
    <property type="entry name" value="Ig-like_fold"/>
</dbReference>
<dbReference type="Gene3D" id="2.60.40.10">
    <property type="entry name" value="Immunoglobulins"/>
    <property type="match status" value="2"/>
</dbReference>
<feature type="region of interest" description="Disordered" evidence="1">
    <location>
        <begin position="29"/>
        <end position="65"/>
    </location>
</feature>
<dbReference type="InterPro" id="IPR008964">
    <property type="entry name" value="Invasin/intimin_cell_adhesion"/>
</dbReference>
<organism evidence="3 4">
    <name type="scientific">Thalassolituus pacificus</name>
    <dbReference type="NCBI Taxonomy" id="2975440"/>
    <lineage>
        <taxon>Bacteria</taxon>
        <taxon>Pseudomonadati</taxon>
        <taxon>Pseudomonadota</taxon>
        <taxon>Gammaproteobacteria</taxon>
        <taxon>Oceanospirillales</taxon>
        <taxon>Oceanospirillaceae</taxon>
        <taxon>Thalassolituus</taxon>
    </lineage>
</organism>
<keyword evidence="4" id="KW-1185">Reference proteome</keyword>
<reference evidence="3" key="2">
    <citation type="submission" date="2022-08" db="EMBL/GenBank/DDBJ databases">
        <authorList>
            <person name="Dong C."/>
        </authorList>
    </citation>
    <scope>NUCLEOTIDE SEQUENCE</scope>
    <source>
        <strain evidence="3">59MF3M-4</strain>
    </source>
</reference>